<name>A0A195F467_9HYME</name>
<evidence type="ECO:0000256" key="10">
    <source>
        <dbReference type="ARBA" id="ARBA00022989"/>
    </source>
</evidence>
<evidence type="ECO:0000256" key="17">
    <source>
        <dbReference type="SAM" id="Phobius"/>
    </source>
</evidence>
<comment type="subunit">
    <text evidence="14">Homotrimer; The trimer binds only one molecule of glutathione.</text>
</comment>
<evidence type="ECO:0000256" key="3">
    <source>
        <dbReference type="ARBA" id="ARBA00004477"/>
    </source>
</evidence>
<comment type="similarity">
    <text evidence="4">Belongs to the MAPEG family.</text>
</comment>
<evidence type="ECO:0000256" key="14">
    <source>
        <dbReference type="ARBA" id="ARBA00038540"/>
    </source>
</evidence>
<accession>A0A195F467</accession>
<reference evidence="18 19" key="1">
    <citation type="submission" date="2016-03" db="EMBL/GenBank/DDBJ databases">
        <title>Trachymyrmex septentrionalis WGS genome.</title>
        <authorList>
            <person name="Nygaard S."/>
            <person name="Hu H."/>
            <person name="Boomsma J."/>
            <person name="Zhang G."/>
        </authorList>
    </citation>
    <scope>NUCLEOTIDE SEQUENCE [LARGE SCALE GENOMIC DNA]</scope>
    <source>
        <strain evidence="18">Tsep2-gDNA-1</strain>
        <tissue evidence="18">Whole body</tissue>
    </source>
</reference>
<dbReference type="InterPro" id="IPR023352">
    <property type="entry name" value="MAPEG-like_dom_sf"/>
</dbReference>
<keyword evidence="6 18" id="KW-0808">Transferase</keyword>
<dbReference type="Proteomes" id="UP000078541">
    <property type="component" value="Unassembled WGS sequence"/>
</dbReference>
<keyword evidence="11" id="KW-0007">Acetylation</keyword>
<keyword evidence="9" id="KW-0256">Endoplasmic reticulum</keyword>
<keyword evidence="19" id="KW-1185">Reference proteome</keyword>
<dbReference type="Gene3D" id="1.20.120.550">
    <property type="entry name" value="Membrane associated eicosanoid/glutathione metabolism-like domain"/>
    <property type="match status" value="1"/>
</dbReference>
<organism evidence="18 19">
    <name type="scientific">Trachymyrmex septentrionalis</name>
    <dbReference type="NCBI Taxonomy" id="34720"/>
    <lineage>
        <taxon>Eukaryota</taxon>
        <taxon>Metazoa</taxon>
        <taxon>Ecdysozoa</taxon>
        <taxon>Arthropoda</taxon>
        <taxon>Hexapoda</taxon>
        <taxon>Insecta</taxon>
        <taxon>Pterygota</taxon>
        <taxon>Neoptera</taxon>
        <taxon>Endopterygota</taxon>
        <taxon>Hymenoptera</taxon>
        <taxon>Apocrita</taxon>
        <taxon>Aculeata</taxon>
        <taxon>Formicoidea</taxon>
        <taxon>Formicidae</taxon>
        <taxon>Myrmicinae</taxon>
        <taxon>Trachymyrmex</taxon>
    </lineage>
</organism>
<evidence type="ECO:0000256" key="12">
    <source>
        <dbReference type="ARBA" id="ARBA00023128"/>
    </source>
</evidence>
<evidence type="ECO:0000256" key="13">
    <source>
        <dbReference type="ARBA" id="ARBA00023136"/>
    </source>
</evidence>
<dbReference type="PANTHER" id="PTHR10689:SF6">
    <property type="entry name" value="MICROSOMAL GLUTATHIONE S-TRANSFERASE 1"/>
    <property type="match status" value="1"/>
</dbReference>
<dbReference type="GO" id="GO:0004364">
    <property type="term" value="F:glutathione transferase activity"/>
    <property type="evidence" value="ECO:0007669"/>
    <property type="project" value="UniProtKB-EC"/>
</dbReference>
<dbReference type="InterPro" id="IPR040162">
    <property type="entry name" value="MGST1-like"/>
</dbReference>
<dbReference type="Pfam" id="PF01124">
    <property type="entry name" value="MAPEG"/>
    <property type="match status" value="1"/>
</dbReference>
<evidence type="ECO:0000256" key="7">
    <source>
        <dbReference type="ARBA" id="ARBA00022692"/>
    </source>
</evidence>
<feature type="transmembrane region" description="Helical" evidence="17">
    <location>
        <begin position="12"/>
        <end position="31"/>
    </location>
</feature>
<evidence type="ECO:0000256" key="11">
    <source>
        <dbReference type="ARBA" id="ARBA00022990"/>
    </source>
</evidence>
<evidence type="ECO:0000256" key="8">
    <source>
        <dbReference type="ARBA" id="ARBA00022787"/>
    </source>
</evidence>
<keyword evidence="13 17" id="KW-0472">Membrane</keyword>
<proteinExistence type="inferred from homology"/>
<keyword evidence="12" id="KW-0496">Mitochondrion</keyword>
<keyword evidence="10 17" id="KW-1133">Transmembrane helix</keyword>
<comment type="subcellular location">
    <subcellularLocation>
        <location evidence="3">Endoplasmic reticulum membrane</location>
        <topology evidence="3">Multi-pass membrane protein</topology>
    </subcellularLocation>
    <subcellularLocation>
        <location evidence="2">Mitochondrion outer membrane</location>
    </subcellularLocation>
</comment>
<evidence type="ECO:0000256" key="16">
    <source>
        <dbReference type="ARBA" id="ARBA00049385"/>
    </source>
</evidence>
<gene>
    <name evidence="18" type="ORF">ALC56_10694</name>
</gene>
<keyword evidence="8" id="KW-1000">Mitochondrion outer membrane</keyword>
<keyword evidence="7 17" id="KW-0812">Transmembrane</keyword>
<dbReference type="EC" id="2.5.1.18" evidence="5"/>
<dbReference type="PANTHER" id="PTHR10689">
    <property type="entry name" value="MICROSOMAL GLUTATHIONE S-TRANSFERASE 1"/>
    <property type="match status" value="1"/>
</dbReference>
<dbReference type="OrthoDB" id="193139at2759"/>
<dbReference type="STRING" id="34720.A0A195F467"/>
<evidence type="ECO:0000256" key="5">
    <source>
        <dbReference type="ARBA" id="ARBA00012452"/>
    </source>
</evidence>
<dbReference type="GO" id="GO:0005741">
    <property type="term" value="C:mitochondrial outer membrane"/>
    <property type="evidence" value="ECO:0007669"/>
    <property type="project" value="UniProtKB-SubCell"/>
</dbReference>
<evidence type="ECO:0000256" key="1">
    <source>
        <dbReference type="ARBA" id="ARBA00003701"/>
    </source>
</evidence>
<evidence type="ECO:0000256" key="15">
    <source>
        <dbReference type="ARBA" id="ARBA00039397"/>
    </source>
</evidence>
<dbReference type="EMBL" id="KQ981852">
    <property type="protein sequence ID" value="KYN34967.1"/>
    <property type="molecule type" value="Genomic_DNA"/>
</dbReference>
<comment type="catalytic activity">
    <reaction evidence="16">
        <text>RX + glutathione = an S-substituted glutathione + a halide anion + H(+)</text>
        <dbReference type="Rhea" id="RHEA:16437"/>
        <dbReference type="ChEBI" id="CHEBI:15378"/>
        <dbReference type="ChEBI" id="CHEBI:16042"/>
        <dbReference type="ChEBI" id="CHEBI:17792"/>
        <dbReference type="ChEBI" id="CHEBI:57925"/>
        <dbReference type="ChEBI" id="CHEBI:90779"/>
        <dbReference type="EC" id="2.5.1.18"/>
    </reaction>
    <physiologicalReaction direction="left-to-right" evidence="16">
        <dbReference type="Rhea" id="RHEA:16438"/>
    </physiologicalReaction>
</comment>
<dbReference type="FunFam" id="1.20.120.550:FF:000002">
    <property type="entry name" value="Microsomal glutathione S-transferase 1"/>
    <property type="match status" value="1"/>
</dbReference>
<dbReference type="GO" id="GO:0005789">
    <property type="term" value="C:endoplasmic reticulum membrane"/>
    <property type="evidence" value="ECO:0007669"/>
    <property type="project" value="UniProtKB-SubCell"/>
</dbReference>
<dbReference type="SUPFAM" id="SSF161084">
    <property type="entry name" value="MAPEG domain-like"/>
    <property type="match status" value="1"/>
</dbReference>
<evidence type="ECO:0000313" key="18">
    <source>
        <dbReference type="EMBL" id="KYN34967.1"/>
    </source>
</evidence>
<sequence>MPEINPEVLKVFGFWGSILVLKLLAMVPLTARQRIRKNAFANQEDAMHSGKGKVVYDDPDVERVRRAHLNDLENILPWFIVTYLWLGTGPSPWLAKILIRTFVLARITHTASYIFLQQQPTRAIAFFVAFGITGYETVKTLMYYF</sequence>
<evidence type="ECO:0000256" key="6">
    <source>
        <dbReference type="ARBA" id="ARBA00022679"/>
    </source>
</evidence>
<evidence type="ECO:0000256" key="2">
    <source>
        <dbReference type="ARBA" id="ARBA00004294"/>
    </source>
</evidence>
<evidence type="ECO:0000313" key="19">
    <source>
        <dbReference type="Proteomes" id="UP000078541"/>
    </source>
</evidence>
<comment type="function">
    <text evidence="1">Conjugation of reduced glutathione to a wide number of exogenous and endogenous hydrophobic electrophiles.</text>
</comment>
<protein>
    <recommendedName>
        <fullName evidence="15">Microsomal glutathione S-transferase 1</fullName>
        <ecNumber evidence="5">2.5.1.18</ecNumber>
    </recommendedName>
</protein>
<dbReference type="AlphaFoldDB" id="A0A195F467"/>
<dbReference type="KEGG" id="tsep:108752191"/>
<evidence type="ECO:0000256" key="4">
    <source>
        <dbReference type="ARBA" id="ARBA00010459"/>
    </source>
</evidence>
<dbReference type="InterPro" id="IPR001129">
    <property type="entry name" value="Membr-assoc_MAPEG"/>
</dbReference>
<evidence type="ECO:0000256" key="9">
    <source>
        <dbReference type="ARBA" id="ARBA00022824"/>
    </source>
</evidence>